<evidence type="ECO:0000256" key="3">
    <source>
        <dbReference type="ARBA" id="ARBA00022490"/>
    </source>
</evidence>
<dbReference type="GO" id="GO:0005737">
    <property type="term" value="C:cytoplasm"/>
    <property type="evidence" value="ECO:0007669"/>
    <property type="project" value="UniProtKB-SubCell"/>
</dbReference>
<dbReference type="InterPro" id="IPR036662">
    <property type="entry name" value="PTS_EIIA_man-typ_sf"/>
</dbReference>
<evidence type="ECO:0000256" key="7">
    <source>
        <dbReference type="ARBA" id="ARBA00022777"/>
    </source>
</evidence>
<dbReference type="InterPro" id="IPR033887">
    <property type="entry name" value="PTS_IIA_man"/>
</dbReference>
<comment type="subcellular location">
    <subcellularLocation>
        <location evidence="1">Cytoplasm</location>
    </subcellularLocation>
</comment>
<evidence type="ECO:0000256" key="4">
    <source>
        <dbReference type="ARBA" id="ARBA00022597"/>
    </source>
</evidence>
<dbReference type="AlphaFoldDB" id="A0A8J2Z4R0"/>
<dbReference type="CDD" id="cd00006">
    <property type="entry name" value="PTS_IIA_man"/>
    <property type="match status" value="1"/>
</dbReference>
<keyword evidence="5" id="KW-0808">Transferase</keyword>
<comment type="caution">
    <text evidence="9">The sequence shown here is derived from an EMBL/GenBank/DDBJ whole genome shotgun (WGS) entry which is preliminary data.</text>
</comment>
<evidence type="ECO:0000313" key="10">
    <source>
        <dbReference type="Proteomes" id="UP000636949"/>
    </source>
</evidence>
<keyword evidence="3" id="KW-0963">Cytoplasm</keyword>
<evidence type="ECO:0000256" key="2">
    <source>
        <dbReference type="ARBA" id="ARBA00022448"/>
    </source>
</evidence>
<dbReference type="Proteomes" id="UP000636949">
    <property type="component" value="Unassembled WGS sequence"/>
</dbReference>
<organism evidence="9 10">
    <name type="scientific">Cysteiniphilum litorale</name>
    <dbReference type="NCBI Taxonomy" id="2056700"/>
    <lineage>
        <taxon>Bacteria</taxon>
        <taxon>Pseudomonadati</taxon>
        <taxon>Pseudomonadota</taxon>
        <taxon>Gammaproteobacteria</taxon>
        <taxon>Thiotrichales</taxon>
        <taxon>Fastidiosibacteraceae</taxon>
        <taxon>Cysteiniphilum</taxon>
    </lineage>
</organism>
<reference evidence="9" key="2">
    <citation type="submission" date="2020-09" db="EMBL/GenBank/DDBJ databases">
        <authorList>
            <person name="Sun Q."/>
            <person name="Zhou Y."/>
        </authorList>
    </citation>
    <scope>NUCLEOTIDE SEQUENCE</scope>
    <source>
        <strain evidence="9">CGMCC 1.15758</strain>
    </source>
</reference>
<dbReference type="RefSeq" id="WP_117002943.1">
    <property type="nucleotide sequence ID" value="NZ_BMJS01000018.1"/>
</dbReference>
<dbReference type="Gene3D" id="3.40.50.510">
    <property type="entry name" value="Phosphotransferase system, mannose-type IIA component"/>
    <property type="match status" value="1"/>
</dbReference>
<proteinExistence type="predicted"/>
<evidence type="ECO:0000256" key="1">
    <source>
        <dbReference type="ARBA" id="ARBA00004496"/>
    </source>
</evidence>
<dbReference type="InterPro" id="IPR051471">
    <property type="entry name" value="Bacterial_PTS_sugar_comp"/>
</dbReference>
<sequence>MIGVVLITHGRIGQSMLEVATRLVEIQKDYIQVVSSCSYDQPELLVRVENAFKSMPDCDGFLVLTDLFGATPTNVTQSFMRAYNLAVITGLNMPMLLKALTYHKQALSLDELAGRVYDASKACIVLEEGDK</sequence>
<dbReference type="GO" id="GO:0016020">
    <property type="term" value="C:membrane"/>
    <property type="evidence" value="ECO:0007669"/>
    <property type="project" value="InterPro"/>
</dbReference>
<dbReference type="GO" id="GO:0016301">
    <property type="term" value="F:kinase activity"/>
    <property type="evidence" value="ECO:0007669"/>
    <property type="project" value="UniProtKB-KW"/>
</dbReference>
<dbReference type="OrthoDB" id="7065728at2"/>
<dbReference type="PANTHER" id="PTHR33799:SF1">
    <property type="entry name" value="PTS SYSTEM MANNOSE-SPECIFIC EIIAB COMPONENT-RELATED"/>
    <property type="match status" value="1"/>
</dbReference>
<dbReference type="Pfam" id="PF03610">
    <property type="entry name" value="EIIA-man"/>
    <property type="match status" value="1"/>
</dbReference>
<keyword evidence="2" id="KW-0813">Transport</keyword>
<gene>
    <name evidence="9" type="ORF">GCM10010995_16690</name>
</gene>
<reference evidence="9" key="1">
    <citation type="journal article" date="2014" name="Int. J. Syst. Evol. Microbiol.">
        <title>Complete genome sequence of Corynebacterium casei LMG S-19264T (=DSM 44701T), isolated from a smear-ripened cheese.</title>
        <authorList>
            <consortium name="US DOE Joint Genome Institute (JGI-PGF)"/>
            <person name="Walter F."/>
            <person name="Albersmeier A."/>
            <person name="Kalinowski J."/>
            <person name="Ruckert C."/>
        </authorList>
    </citation>
    <scope>NUCLEOTIDE SEQUENCE</scope>
    <source>
        <strain evidence="9">CGMCC 1.15758</strain>
    </source>
</reference>
<protein>
    <submittedName>
        <fullName evidence="9">PTS sugar transporter subunit IIA</fullName>
    </submittedName>
</protein>
<feature type="domain" description="PTS EIIA type-4" evidence="8">
    <location>
        <begin position="1"/>
        <end position="124"/>
    </location>
</feature>
<keyword evidence="4 9" id="KW-0762">Sugar transport</keyword>
<evidence type="ECO:0000256" key="5">
    <source>
        <dbReference type="ARBA" id="ARBA00022679"/>
    </source>
</evidence>
<evidence type="ECO:0000313" key="9">
    <source>
        <dbReference type="EMBL" id="GGG00030.1"/>
    </source>
</evidence>
<dbReference type="PANTHER" id="PTHR33799">
    <property type="entry name" value="PTS PERMEASE-RELATED-RELATED"/>
    <property type="match status" value="1"/>
</dbReference>
<dbReference type="SUPFAM" id="SSF53062">
    <property type="entry name" value="PTS system fructose IIA component-like"/>
    <property type="match status" value="1"/>
</dbReference>
<dbReference type="EMBL" id="BMJS01000018">
    <property type="protein sequence ID" value="GGG00030.1"/>
    <property type="molecule type" value="Genomic_DNA"/>
</dbReference>
<name>A0A8J2Z4R0_9GAMM</name>
<dbReference type="PROSITE" id="PS51096">
    <property type="entry name" value="PTS_EIIA_TYPE_4"/>
    <property type="match status" value="1"/>
</dbReference>
<evidence type="ECO:0000256" key="6">
    <source>
        <dbReference type="ARBA" id="ARBA00022683"/>
    </source>
</evidence>
<accession>A0A8J2Z4R0</accession>
<keyword evidence="6" id="KW-0598">Phosphotransferase system</keyword>
<keyword evidence="10" id="KW-1185">Reference proteome</keyword>
<evidence type="ECO:0000259" key="8">
    <source>
        <dbReference type="PROSITE" id="PS51096"/>
    </source>
</evidence>
<dbReference type="InterPro" id="IPR004701">
    <property type="entry name" value="PTS_EIIA_man-typ"/>
</dbReference>
<keyword evidence="7" id="KW-0418">Kinase</keyword>
<dbReference type="GO" id="GO:0009401">
    <property type="term" value="P:phosphoenolpyruvate-dependent sugar phosphotransferase system"/>
    <property type="evidence" value="ECO:0007669"/>
    <property type="project" value="UniProtKB-KW"/>
</dbReference>